<dbReference type="EMBL" id="BMJI01000017">
    <property type="protein sequence ID" value="GGC95980.1"/>
    <property type="molecule type" value="Genomic_DNA"/>
</dbReference>
<keyword evidence="3 4" id="KW-0732">Signal</keyword>
<organism evidence="5 6">
    <name type="scientific">Tersicoccus solisilvae</name>
    <dbReference type="NCBI Taxonomy" id="1882339"/>
    <lineage>
        <taxon>Bacteria</taxon>
        <taxon>Bacillati</taxon>
        <taxon>Actinomycetota</taxon>
        <taxon>Actinomycetes</taxon>
        <taxon>Micrococcales</taxon>
        <taxon>Micrococcaceae</taxon>
        <taxon>Tersicoccus</taxon>
    </lineage>
</organism>
<feature type="signal peptide" evidence="4">
    <location>
        <begin position="1"/>
        <end position="24"/>
    </location>
</feature>
<dbReference type="Gene3D" id="3.40.190.10">
    <property type="entry name" value="Periplasmic binding protein-like II"/>
    <property type="match status" value="2"/>
</dbReference>
<evidence type="ECO:0000256" key="3">
    <source>
        <dbReference type="ARBA" id="ARBA00022729"/>
    </source>
</evidence>
<dbReference type="PANTHER" id="PTHR30061:SF50">
    <property type="entry name" value="MALTOSE_MALTODEXTRIN-BINDING PERIPLASMIC PROTEIN"/>
    <property type="match status" value="1"/>
</dbReference>
<evidence type="ECO:0000256" key="2">
    <source>
        <dbReference type="ARBA" id="ARBA00022448"/>
    </source>
</evidence>
<dbReference type="InterPro" id="IPR006059">
    <property type="entry name" value="SBP"/>
</dbReference>
<dbReference type="Proteomes" id="UP000597761">
    <property type="component" value="Unassembled WGS sequence"/>
</dbReference>
<evidence type="ECO:0000313" key="5">
    <source>
        <dbReference type="EMBL" id="GGC95980.1"/>
    </source>
</evidence>
<evidence type="ECO:0000256" key="4">
    <source>
        <dbReference type="SAM" id="SignalP"/>
    </source>
</evidence>
<dbReference type="PROSITE" id="PS51257">
    <property type="entry name" value="PROKAR_LIPOPROTEIN"/>
    <property type="match status" value="1"/>
</dbReference>
<protein>
    <submittedName>
        <fullName evidence="5">ABC transporter substrate-binding protein</fullName>
    </submittedName>
</protein>
<comment type="similarity">
    <text evidence="1">Belongs to the bacterial solute-binding protein 1 family.</text>
</comment>
<dbReference type="CDD" id="cd14750">
    <property type="entry name" value="PBP2_TMBP"/>
    <property type="match status" value="1"/>
</dbReference>
<accession>A0ABQ1PF96</accession>
<dbReference type="RefSeq" id="WP_188668638.1">
    <property type="nucleotide sequence ID" value="NZ_BMJI01000017.1"/>
</dbReference>
<comment type="caution">
    <text evidence="5">The sequence shown here is derived from an EMBL/GenBank/DDBJ whole genome shotgun (WGS) entry which is preliminary data.</text>
</comment>
<gene>
    <name evidence="5" type="ORF">GCM10011512_23740</name>
</gene>
<feature type="chain" id="PRO_5047085349" evidence="4">
    <location>
        <begin position="25"/>
        <end position="431"/>
    </location>
</feature>
<evidence type="ECO:0000313" key="6">
    <source>
        <dbReference type="Proteomes" id="UP000597761"/>
    </source>
</evidence>
<dbReference type="PANTHER" id="PTHR30061">
    <property type="entry name" value="MALTOSE-BINDING PERIPLASMIC PROTEIN"/>
    <property type="match status" value="1"/>
</dbReference>
<sequence length="431" mass="45685">MGMRKKIVPLAMASALALSLAACGGGGSSSGGGGQQQNSDAAANMEGRGPITYVQGKDNSNVVKPMIAKWNAAHPNEKVTFKEQSDNADQQHDDLVQNFQAKNANYDVVSVDVVWTAEFAAKGWLQPLKDSMSLDTSKMIPSTVKAATYNNTLYAAPQSSDGGILWYRKDLVPTPPKTWDEMMGMCDIAKKNNIGCYAGQAAKYEGLTVNASEAINSAGGKILDDSGKPAVNSDEAKKGLQNLADAYKNGNMPKEAITFQEEQSRAAFQNGNLLFLRNWPYIYNLLKGEGSKVADKFGMAPLPGKDGPGASSLGGHSSAISVYSKNKATAKDFLTFVTSEEQQKAFAVNGSLAPVLGSLYTDAAVVKELPYLPVLKTSIDNAVPRPVTPFYPAVTKAIQDNAYAAIKGEKDVSTAVDDMNKALTAATAGSQ</sequence>
<keyword evidence="2" id="KW-0813">Transport</keyword>
<name>A0ABQ1PF96_9MICC</name>
<reference evidence="6" key="1">
    <citation type="journal article" date="2019" name="Int. J. Syst. Evol. Microbiol.">
        <title>The Global Catalogue of Microorganisms (GCM) 10K type strain sequencing project: providing services to taxonomists for standard genome sequencing and annotation.</title>
        <authorList>
            <consortium name="The Broad Institute Genomics Platform"/>
            <consortium name="The Broad Institute Genome Sequencing Center for Infectious Disease"/>
            <person name="Wu L."/>
            <person name="Ma J."/>
        </authorList>
    </citation>
    <scope>NUCLEOTIDE SEQUENCE [LARGE SCALE GENOMIC DNA]</scope>
    <source>
        <strain evidence="6">CGMCC 1.15480</strain>
    </source>
</reference>
<keyword evidence="6" id="KW-1185">Reference proteome</keyword>
<proteinExistence type="inferred from homology"/>
<evidence type="ECO:0000256" key="1">
    <source>
        <dbReference type="ARBA" id="ARBA00008520"/>
    </source>
</evidence>
<dbReference type="Pfam" id="PF01547">
    <property type="entry name" value="SBP_bac_1"/>
    <property type="match status" value="1"/>
</dbReference>
<dbReference type="SUPFAM" id="SSF53850">
    <property type="entry name" value="Periplasmic binding protein-like II"/>
    <property type="match status" value="1"/>
</dbReference>